<gene>
    <name evidence="5" type="ORF">D3Z33_11235</name>
</gene>
<dbReference type="InterPro" id="IPR036390">
    <property type="entry name" value="WH_DNA-bd_sf"/>
</dbReference>
<dbReference type="SUPFAM" id="SSF46785">
    <property type="entry name" value="Winged helix' DNA-binding domain"/>
    <property type="match status" value="1"/>
</dbReference>
<dbReference type="RefSeq" id="WP_160197885.1">
    <property type="nucleotide sequence ID" value="NZ_QXXA01000012.1"/>
</dbReference>
<protein>
    <submittedName>
        <fullName evidence="5">MarR family transcriptional regulator</fullName>
    </submittedName>
</protein>
<dbReference type="PANTHER" id="PTHR42756:SF1">
    <property type="entry name" value="TRANSCRIPTIONAL REPRESSOR OF EMRAB OPERON"/>
    <property type="match status" value="1"/>
</dbReference>
<evidence type="ECO:0000256" key="1">
    <source>
        <dbReference type="ARBA" id="ARBA00023015"/>
    </source>
</evidence>
<feature type="domain" description="HTH marR-type" evidence="4">
    <location>
        <begin position="10"/>
        <end position="148"/>
    </location>
</feature>
<dbReference type="PROSITE" id="PS50995">
    <property type="entry name" value="HTH_MARR_2"/>
    <property type="match status" value="1"/>
</dbReference>
<keyword evidence="2" id="KW-0238">DNA-binding</keyword>
<dbReference type="PANTHER" id="PTHR42756">
    <property type="entry name" value="TRANSCRIPTIONAL REGULATOR, MARR"/>
    <property type="match status" value="1"/>
</dbReference>
<dbReference type="Gene3D" id="1.10.10.10">
    <property type="entry name" value="Winged helix-like DNA-binding domain superfamily/Winged helix DNA-binding domain"/>
    <property type="match status" value="1"/>
</dbReference>
<dbReference type="SMART" id="SM00347">
    <property type="entry name" value="HTH_MARR"/>
    <property type="match status" value="1"/>
</dbReference>
<accession>A0A845R4J1</accession>
<dbReference type="PRINTS" id="PR00598">
    <property type="entry name" value="HTHMARR"/>
</dbReference>
<dbReference type="InterPro" id="IPR036388">
    <property type="entry name" value="WH-like_DNA-bd_sf"/>
</dbReference>
<proteinExistence type="predicted"/>
<evidence type="ECO:0000313" key="6">
    <source>
        <dbReference type="Proteomes" id="UP000467132"/>
    </source>
</evidence>
<evidence type="ECO:0000256" key="2">
    <source>
        <dbReference type="ARBA" id="ARBA00023125"/>
    </source>
</evidence>
<name>A0A845R4J1_9CLOT</name>
<comment type="caution">
    <text evidence="5">The sequence shown here is derived from an EMBL/GenBank/DDBJ whole genome shotgun (WGS) entry which is preliminary data.</text>
</comment>
<keyword evidence="1" id="KW-0805">Transcription regulation</keyword>
<reference evidence="5 6" key="1">
    <citation type="submission" date="2018-08" db="EMBL/GenBank/DDBJ databases">
        <title>Murine metabolic-syndrome-specific gut microbial biobank.</title>
        <authorList>
            <person name="Liu C."/>
        </authorList>
    </citation>
    <scope>NUCLEOTIDE SEQUENCE [LARGE SCALE GENOMIC DNA]</scope>
    <source>
        <strain evidence="5 6">583</strain>
    </source>
</reference>
<dbReference type="Pfam" id="PF01047">
    <property type="entry name" value="MarR"/>
    <property type="match status" value="1"/>
</dbReference>
<evidence type="ECO:0000259" key="4">
    <source>
        <dbReference type="PROSITE" id="PS50995"/>
    </source>
</evidence>
<keyword evidence="3" id="KW-0804">Transcription</keyword>
<dbReference type="InterPro" id="IPR000835">
    <property type="entry name" value="HTH_MarR-typ"/>
</dbReference>
<sequence length="148" mass="17354">MKDKELSSINENLLEFTALFHSKIGKIFRTTNHKSYHCNKNQNRTIMILGRHKYLSPSTLGKYLGMRKGSLTTLIDSLIEKDLVSRKIDPNDRRRYLLSLTEKGENYMQYQKSLFDDAMKVLFQNLNEEETKKFSKSIKNVVELMTKV</sequence>
<evidence type="ECO:0000256" key="3">
    <source>
        <dbReference type="ARBA" id="ARBA00023163"/>
    </source>
</evidence>
<dbReference type="OrthoDB" id="1707673at2"/>
<evidence type="ECO:0000313" key="5">
    <source>
        <dbReference type="EMBL" id="NBI07423.1"/>
    </source>
</evidence>
<dbReference type="GO" id="GO:0003700">
    <property type="term" value="F:DNA-binding transcription factor activity"/>
    <property type="evidence" value="ECO:0007669"/>
    <property type="project" value="InterPro"/>
</dbReference>
<dbReference type="Proteomes" id="UP000467132">
    <property type="component" value="Unassembled WGS sequence"/>
</dbReference>
<organism evidence="5 6">
    <name type="scientific">Senegalia massiliensis</name>
    <dbReference type="NCBI Taxonomy" id="1720316"/>
    <lineage>
        <taxon>Bacteria</taxon>
        <taxon>Bacillati</taxon>
        <taxon>Bacillota</taxon>
        <taxon>Clostridia</taxon>
        <taxon>Eubacteriales</taxon>
        <taxon>Clostridiaceae</taxon>
        <taxon>Senegalia</taxon>
    </lineage>
</organism>
<dbReference type="AlphaFoldDB" id="A0A845R4J1"/>
<dbReference type="EMBL" id="QXXA01000012">
    <property type="protein sequence ID" value="NBI07423.1"/>
    <property type="molecule type" value="Genomic_DNA"/>
</dbReference>
<keyword evidence="6" id="KW-1185">Reference proteome</keyword>
<dbReference type="GO" id="GO:0003677">
    <property type="term" value="F:DNA binding"/>
    <property type="evidence" value="ECO:0007669"/>
    <property type="project" value="UniProtKB-KW"/>
</dbReference>